<accession>A0A367IMG3</accession>
<proteinExistence type="predicted"/>
<dbReference type="Proteomes" id="UP000253551">
    <property type="component" value="Unassembled WGS sequence"/>
</dbReference>
<evidence type="ECO:0000256" key="1">
    <source>
        <dbReference type="SAM" id="Coils"/>
    </source>
</evidence>
<dbReference type="AlphaFoldDB" id="A0A367IMG3"/>
<organism evidence="2 3">
    <name type="scientific">Rhizopus stolonifer</name>
    <name type="common">Rhizopus nigricans</name>
    <dbReference type="NCBI Taxonomy" id="4846"/>
    <lineage>
        <taxon>Eukaryota</taxon>
        <taxon>Fungi</taxon>
        <taxon>Fungi incertae sedis</taxon>
        <taxon>Mucoromycota</taxon>
        <taxon>Mucoromycotina</taxon>
        <taxon>Mucoromycetes</taxon>
        <taxon>Mucorales</taxon>
        <taxon>Mucorineae</taxon>
        <taxon>Rhizopodaceae</taxon>
        <taxon>Rhizopus</taxon>
    </lineage>
</organism>
<dbReference type="OrthoDB" id="4088568at2759"/>
<reference evidence="2 3" key="1">
    <citation type="journal article" date="2018" name="G3 (Bethesda)">
        <title>Phylogenetic and Phylogenomic Definition of Rhizopus Species.</title>
        <authorList>
            <person name="Gryganskyi A.P."/>
            <person name="Golan J."/>
            <person name="Dolatabadi S."/>
            <person name="Mondo S."/>
            <person name="Robb S."/>
            <person name="Idnurm A."/>
            <person name="Muszewska A."/>
            <person name="Steczkiewicz K."/>
            <person name="Masonjones S."/>
            <person name="Liao H.L."/>
            <person name="Gajdeczka M.T."/>
            <person name="Anike F."/>
            <person name="Vuek A."/>
            <person name="Anishchenko I.M."/>
            <person name="Voigt K."/>
            <person name="de Hoog G.S."/>
            <person name="Smith M.E."/>
            <person name="Heitman J."/>
            <person name="Vilgalys R."/>
            <person name="Stajich J.E."/>
        </authorList>
    </citation>
    <scope>NUCLEOTIDE SEQUENCE [LARGE SCALE GENOMIC DNA]</scope>
    <source>
        <strain evidence="2 3">LSU 92-RS-03</strain>
    </source>
</reference>
<dbReference type="STRING" id="4846.A0A367IMG3"/>
<dbReference type="EMBL" id="PJQM01006950">
    <property type="protein sequence ID" value="RCH78858.1"/>
    <property type="molecule type" value="Genomic_DNA"/>
</dbReference>
<sequence>CIQLKRFNSAFSKLESDAILAAEIGQSLLEDQAKYDIFRENSKELDGLRWEKEQSDKTIKALENELKSIKAYCEELINNQRLFSLSFDKELSLQTDDLKQELTLLHKENNTLHSKYKRLLEKHETLKVSYDTSLKKQPFNMPKIEFTALHLLHTVTQHTLREMKATDVRVLNRVYKGMLDMTELSEMSNSRISHILNDLNHFHLSFEPNSPSFSWAQLISSMLKDMCTMMTTLNDLQADYVQGKIKSASSFP</sequence>
<evidence type="ECO:0000313" key="3">
    <source>
        <dbReference type="Proteomes" id="UP000253551"/>
    </source>
</evidence>
<protein>
    <submittedName>
        <fullName evidence="2">Uncharacterized protein</fullName>
    </submittedName>
</protein>
<name>A0A367IMG3_RHIST</name>
<evidence type="ECO:0000313" key="2">
    <source>
        <dbReference type="EMBL" id="RCH78858.1"/>
    </source>
</evidence>
<keyword evidence="1" id="KW-0175">Coiled coil</keyword>
<feature type="coiled-coil region" evidence="1">
    <location>
        <begin position="45"/>
        <end position="79"/>
    </location>
</feature>
<feature type="non-terminal residue" evidence="2">
    <location>
        <position position="1"/>
    </location>
</feature>
<keyword evidence="3" id="KW-1185">Reference proteome</keyword>
<comment type="caution">
    <text evidence="2">The sequence shown here is derived from an EMBL/GenBank/DDBJ whole genome shotgun (WGS) entry which is preliminary data.</text>
</comment>
<gene>
    <name evidence="2" type="ORF">CU098_004156</name>
</gene>